<evidence type="ECO:0000313" key="10">
    <source>
        <dbReference type="Proteomes" id="UP000241394"/>
    </source>
</evidence>
<dbReference type="AlphaFoldDB" id="A0A2R6QIY4"/>
<dbReference type="GO" id="GO:0006355">
    <property type="term" value="P:regulation of DNA-templated transcription"/>
    <property type="evidence" value="ECO:0007669"/>
    <property type="project" value="InterPro"/>
</dbReference>
<organism evidence="9 10">
    <name type="scientific">Actinidia chinensis var. chinensis</name>
    <name type="common">Chinese soft-hair kiwi</name>
    <dbReference type="NCBI Taxonomy" id="1590841"/>
    <lineage>
        <taxon>Eukaryota</taxon>
        <taxon>Viridiplantae</taxon>
        <taxon>Streptophyta</taxon>
        <taxon>Embryophyta</taxon>
        <taxon>Tracheophyta</taxon>
        <taxon>Spermatophyta</taxon>
        <taxon>Magnoliopsida</taxon>
        <taxon>eudicotyledons</taxon>
        <taxon>Gunneridae</taxon>
        <taxon>Pentapetalae</taxon>
        <taxon>asterids</taxon>
        <taxon>Ericales</taxon>
        <taxon>Actinidiaceae</taxon>
        <taxon>Actinidia</taxon>
    </lineage>
</organism>
<feature type="domain" description="Auxin response factor" evidence="8">
    <location>
        <begin position="76"/>
        <end position="157"/>
    </location>
</feature>
<keyword evidence="4" id="KW-0238">DNA-binding</keyword>
<dbReference type="GO" id="GO:0009734">
    <property type="term" value="P:auxin-activated signaling pathway"/>
    <property type="evidence" value="ECO:0007669"/>
    <property type="project" value="UniProtKB-KW"/>
</dbReference>
<dbReference type="Gramene" id="PSS09377">
    <property type="protein sequence ID" value="PSS09377"/>
    <property type="gene ID" value="CEY00_Acc16400"/>
</dbReference>
<keyword evidence="3" id="KW-0805">Transcription regulation</keyword>
<accession>A0A2R6QIY4</accession>
<dbReference type="Gene3D" id="2.30.30.1040">
    <property type="match status" value="1"/>
</dbReference>
<dbReference type="InterPro" id="IPR010525">
    <property type="entry name" value="ARF_dom"/>
</dbReference>
<gene>
    <name evidence="9" type="ORF">CEY00_Acc16400</name>
</gene>
<dbReference type="OrthoDB" id="1604947at2759"/>
<reference evidence="10" key="2">
    <citation type="journal article" date="2018" name="BMC Genomics">
        <title>A manually annotated Actinidia chinensis var. chinensis (kiwifruit) genome highlights the challenges associated with draft genomes and gene prediction in plants.</title>
        <authorList>
            <person name="Pilkington S.M."/>
            <person name="Crowhurst R."/>
            <person name="Hilario E."/>
            <person name="Nardozza S."/>
            <person name="Fraser L."/>
            <person name="Peng Y."/>
            <person name="Gunaseelan K."/>
            <person name="Simpson R."/>
            <person name="Tahir J."/>
            <person name="Deroles S.C."/>
            <person name="Templeton K."/>
            <person name="Luo Z."/>
            <person name="Davy M."/>
            <person name="Cheng C."/>
            <person name="McNeilage M."/>
            <person name="Scaglione D."/>
            <person name="Liu Y."/>
            <person name="Zhang Q."/>
            <person name="Datson P."/>
            <person name="De Silva N."/>
            <person name="Gardiner S.E."/>
            <person name="Bassett H."/>
            <person name="Chagne D."/>
            <person name="McCallum J."/>
            <person name="Dzierzon H."/>
            <person name="Deng C."/>
            <person name="Wang Y.Y."/>
            <person name="Barron L."/>
            <person name="Manako K."/>
            <person name="Bowen J."/>
            <person name="Foster T.M."/>
            <person name="Erridge Z.A."/>
            <person name="Tiffin H."/>
            <person name="Waite C.N."/>
            <person name="Davies K.M."/>
            <person name="Grierson E.P."/>
            <person name="Laing W.A."/>
            <person name="Kirk R."/>
            <person name="Chen X."/>
            <person name="Wood M."/>
            <person name="Montefiori M."/>
            <person name="Brummell D.A."/>
            <person name="Schwinn K.E."/>
            <person name="Catanach A."/>
            <person name="Fullerton C."/>
            <person name="Li D."/>
            <person name="Meiyalaghan S."/>
            <person name="Nieuwenhuizen N."/>
            <person name="Read N."/>
            <person name="Prakash R."/>
            <person name="Hunter D."/>
            <person name="Zhang H."/>
            <person name="McKenzie M."/>
            <person name="Knabel M."/>
            <person name="Harris A."/>
            <person name="Allan A.C."/>
            <person name="Gleave A."/>
            <person name="Chen A."/>
            <person name="Janssen B.J."/>
            <person name="Plunkett B."/>
            <person name="Ampomah-Dwamena C."/>
            <person name="Voogd C."/>
            <person name="Leif D."/>
            <person name="Lafferty D."/>
            <person name="Souleyre E.J.F."/>
            <person name="Varkonyi-Gasic E."/>
            <person name="Gambi F."/>
            <person name="Hanley J."/>
            <person name="Yao J.L."/>
            <person name="Cheung J."/>
            <person name="David K.M."/>
            <person name="Warren B."/>
            <person name="Marsh K."/>
            <person name="Snowden K.C."/>
            <person name="Lin-Wang K."/>
            <person name="Brian L."/>
            <person name="Martinez-Sanchez M."/>
            <person name="Wang M."/>
            <person name="Ileperuma N."/>
            <person name="Macnee N."/>
            <person name="Campin R."/>
            <person name="McAtee P."/>
            <person name="Drummond R.S.M."/>
            <person name="Espley R.V."/>
            <person name="Ireland H.S."/>
            <person name="Wu R."/>
            <person name="Atkinson R.G."/>
            <person name="Karunairetnam S."/>
            <person name="Bulley S."/>
            <person name="Chunkath S."/>
            <person name="Hanley Z."/>
            <person name="Storey R."/>
            <person name="Thrimawithana A.H."/>
            <person name="Thomson S."/>
            <person name="David C."/>
            <person name="Testolin R."/>
            <person name="Huang H."/>
            <person name="Hellens R.P."/>
            <person name="Schaffer R.J."/>
        </authorList>
    </citation>
    <scope>NUCLEOTIDE SEQUENCE [LARGE SCALE GENOMIC DNA]</scope>
    <source>
        <strain evidence="10">cv. Red5</strain>
    </source>
</reference>
<name>A0A2R6QIY4_ACTCC</name>
<dbReference type="EMBL" id="NKQK01000015">
    <property type="protein sequence ID" value="PSS09377.1"/>
    <property type="molecule type" value="Genomic_DNA"/>
</dbReference>
<evidence type="ECO:0000256" key="3">
    <source>
        <dbReference type="ARBA" id="ARBA00023015"/>
    </source>
</evidence>
<reference evidence="9 10" key="1">
    <citation type="submission" date="2017-07" db="EMBL/GenBank/DDBJ databases">
        <title>An improved, manually edited Actinidia chinensis var. chinensis (kiwifruit) genome highlights the challenges associated with draft genomes and gene prediction in plants.</title>
        <authorList>
            <person name="Pilkington S."/>
            <person name="Crowhurst R."/>
            <person name="Hilario E."/>
            <person name="Nardozza S."/>
            <person name="Fraser L."/>
            <person name="Peng Y."/>
            <person name="Gunaseelan K."/>
            <person name="Simpson R."/>
            <person name="Tahir J."/>
            <person name="Deroles S."/>
            <person name="Templeton K."/>
            <person name="Luo Z."/>
            <person name="Davy M."/>
            <person name="Cheng C."/>
            <person name="Mcneilage M."/>
            <person name="Scaglione D."/>
            <person name="Liu Y."/>
            <person name="Zhang Q."/>
            <person name="Datson P."/>
            <person name="De Silva N."/>
            <person name="Gardiner S."/>
            <person name="Bassett H."/>
            <person name="Chagne D."/>
            <person name="Mccallum J."/>
            <person name="Dzierzon H."/>
            <person name="Deng C."/>
            <person name="Wang Y.-Y."/>
            <person name="Barron N."/>
            <person name="Manako K."/>
            <person name="Bowen J."/>
            <person name="Foster T."/>
            <person name="Erridge Z."/>
            <person name="Tiffin H."/>
            <person name="Waite C."/>
            <person name="Davies K."/>
            <person name="Grierson E."/>
            <person name="Laing W."/>
            <person name="Kirk R."/>
            <person name="Chen X."/>
            <person name="Wood M."/>
            <person name="Montefiori M."/>
            <person name="Brummell D."/>
            <person name="Schwinn K."/>
            <person name="Catanach A."/>
            <person name="Fullerton C."/>
            <person name="Li D."/>
            <person name="Meiyalaghan S."/>
            <person name="Nieuwenhuizen N."/>
            <person name="Read N."/>
            <person name="Prakash R."/>
            <person name="Hunter D."/>
            <person name="Zhang H."/>
            <person name="Mckenzie M."/>
            <person name="Knabel M."/>
            <person name="Harris A."/>
            <person name="Allan A."/>
            <person name="Chen A."/>
            <person name="Janssen B."/>
            <person name="Plunkett B."/>
            <person name="Dwamena C."/>
            <person name="Voogd C."/>
            <person name="Leif D."/>
            <person name="Lafferty D."/>
            <person name="Souleyre E."/>
            <person name="Varkonyi-Gasic E."/>
            <person name="Gambi F."/>
            <person name="Hanley J."/>
            <person name="Yao J.-L."/>
            <person name="Cheung J."/>
            <person name="David K."/>
            <person name="Warren B."/>
            <person name="Marsh K."/>
            <person name="Snowden K."/>
            <person name="Lin-Wang K."/>
            <person name="Brian L."/>
            <person name="Martinez-Sanchez M."/>
            <person name="Wang M."/>
            <person name="Ileperuma N."/>
            <person name="Macnee N."/>
            <person name="Campin R."/>
            <person name="Mcatee P."/>
            <person name="Drummond R."/>
            <person name="Espley R."/>
            <person name="Ireland H."/>
            <person name="Wu R."/>
            <person name="Atkinson R."/>
            <person name="Karunairetnam S."/>
            <person name="Bulley S."/>
            <person name="Chunkath S."/>
            <person name="Hanley Z."/>
            <person name="Storey R."/>
            <person name="Thrimawithana A."/>
            <person name="Thomson S."/>
            <person name="David C."/>
            <person name="Testolin R."/>
        </authorList>
    </citation>
    <scope>NUCLEOTIDE SEQUENCE [LARGE SCALE GENOMIC DNA]</scope>
    <source>
        <strain evidence="10">cv. Red5</strain>
        <tissue evidence="9">Young leaf</tissue>
    </source>
</reference>
<evidence type="ECO:0000256" key="1">
    <source>
        <dbReference type="ARBA" id="ARBA00004123"/>
    </source>
</evidence>
<dbReference type="GO" id="GO:0003677">
    <property type="term" value="F:DNA binding"/>
    <property type="evidence" value="ECO:0007669"/>
    <property type="project" value="UniProtKB-KW"/>
</dbReference>
<dbReference type="InParanoid" id="A0A2R6QIY4"/>
<evidence type="ECO:0000256" key="2">
    <source>
        <dbReference type="ARBA" id="ARBA00007853"/>
    </source>
</evidence>
<dbReference type="InterPro" id="IPR044835">
    <property type="entry name" value="ARF_plant"/>
</dbReference>
<dbReference type="OMA" id="WYEPASI"/>
<evidence type="ECO:0000256" key="6">
    <source>
        <dbReference type="ARBA" id="ARBA00023242"/>
    </source>
</evidence>
<dbReference type="Pfam" id="PF06507">
    <property type="entry name" value="ARF_AD"/>
    <property type="match status" value="1"/>
</dbReference>
<evidence type="ECO:0000259" key="8">
    <source>
        <dbReference type="Pfam" id="PF06507"/>
    </source>
</evidence>
<keyword evidence="10" id="KW-1185">Reference proteome</keyword>
<keyword evidence="6" id="KW-0539">Nucleus</keyword>
<sequence length="162" mass="18487">MRERWGYLSGGTRREHGQEHLSDVSVSGVFARQQGYMPTSVISSHSMHLGVLATASHAVATQTLFVVYYKPRTSQFIVGLNKYLDAVNHEFAADMRFQMRFEGEDSPERRFTGTIVGIEGLSSHWENSKWRSLKVQWYEPASIARPERVSPWEIEPFLPSVP</sequence>
<comment type="caution">
    <text evidence="9">The sequence shown here is derived from an EMBL/GenBank/DDBJ whole genome shotgun (WGS) entry which is preliminary data.</text>
</comment>
<dbReference type="PANTHER" id="PTHR31384:SF1">
    <property type="entry name" value="AUXIN RESPONSE FACTOR 9"/>
    <property type="match status" value="1"/>
</dbReference>
<keyword evidence="7" id="KW-0927">Auxin signaling pathway</keyword>
<dbReference type="Proteomes" id="UP000241394">
    <property type="component" value="Chromosome LG15"/>
</dbReference>
<keyword evidence="5" id="KW-0804">Transcription</keyword>
<evidence type="ECO:0000313" key="9">
    <source>
        <dbReference type="EMBL" id="PSS09377.1"/>
    </source>
</evidence>
<proteinExistence type="inferred from homology"/>
<protein>
    <submittedName>
        <fullName evidence="9">Auxin response factor like</fullName>
    </submittedName>
</protein>
<dbReference type="STRING" id="1590841.A0A2R6QIY4"/>
<dbReference type="FunFam" id="2.30.30.1040:FF:000001">
    <property type="entry name" value="Auxin response factor"/>
    <property type="match status" value="1"/>
</dbReference>
<comment type="subcellular location">
    <subcellularLocation>
        <location evidence="1">Nucleus</location>
    </subcellularLocation>
</comment>
<evidence type="ECO:0000256" key="7">
    <source>
        <dbReference type="ARBA" id="ARBA00023294"/>
    </source>
</evidence>
<evidence type="ECO:0000256" key="4">
    <source>
        <dbReference type="ARBA" id="ARBA00023125"/>
    </source>
</evidence>
<dbReference type="PANTHER" id="PTHR31384">
    <property type="entry name" value="AUXIN RESPONSE FACTOR 4-RELATED"/>
    <property type="match status" value="1"/>
</dbReference>
<dbReference type="GO" id="GO:0005634">
    <property type="term" value="C:nucleus"/>
    <property type="evidence" value="ECO:0007669"/>
    <property type="project" value="UniProtKB-SubCell"/>
</dbReference>
<comment type="similarity">
    <text evidence="2">Belongs to the ARF family.</text>
</comment>
<evidence type="ECO:0000256" key="5">
    <source>
        <dbReference type="ARBA" id="ARBA00023163"/>
    </source>
</evidence>